<dbReference type="Pfam" id="PF13844">
    <property type="entry name" value="Glyco_transf_41"/>
    <property type="match status" value="2"/>
</dbReference>
<feature type="signal peptide" evidence="10">
    <location>
        <begin position="1"/>
        <end position="20"/>
    </location>
</feature>
<feature type="domain" description="O-GlcNAc transferase C-terminal" evidence="11">
    <location>
        <begin position="441"/>
        <end position="616"/>
    </location>
</feature>
<dbReference type="Gene3D" id="1.25.40.10">
    <property type="entry name" value="Tetratricopeptide repeat domain"/>
    <property type="match status" value="2"/>
</dbReference>
<dbReference type="InterPro" id="IPR019734">
    <property type="entry name" value="TPR_rpt"/>
</dbReference>
<evidence type="ECO:0000256" key="7">
    <source>
        <dbReference type="ARBA" id="ARBA00022803"/>
    </source>
</evidence>
<feature type="domain" description="O-GlcNAc transferase C-terminal" evidence="11">
    <location>
        <begin position="639"/>
        <end position="788"/>
    </location>
</feature>
<dbReference type="EnsemblProtists" id="EKX55322">
    <property type="protein sequence ID" value="EKX55322"/>
    <property type="gene ID" value="GUITHDRAFT_131550"/>
</dbReference>
<comment type="similarity">
    <text evidence="2">Belongs to the glycosyltransferase 41 family. O-GlcNAc transferase subfamily.</text>
</comment>
<evidence type="ECO:0000256" key="10">
    <source>
        <dbReference type="SAM" id="SignalP"/>
    </source>
</evidence>
<evidence type="ECO:0000313" key="12">
    <source>
        <dbReference type="EMBL" id="EKX55322.1"/>
    </source>
</evidence>
<dbReference type="Gene3D" id="3.40.50.11380">
    <property type="match status" value="1"/>
</dbReference>
<dbReference type="InterPro" id="IPR029489">
    <property type="entry name" value="OGT/SEC/SPY_C"/>
</dbReference>
<evidence type="ECO:0000256" key="6">
    <source>
        <dbReference type="ARBA" id="ARBA00022737"/>
    </source>
</evidence>
<feature type="chain" id="PRO_5008772234" description="protein O-GlcNAc transferase" evidence="10">
    <location>
        <begin position="21"/>
        <end position="864"/>
    </location>
</feature>
<dbReference type="AlphaFoldDB" id="L1K433"/>
<comment type="pathway">
    <text evidence="1">Protein modification; protein glycosylation.</text>
</comment>
<organism evidence="12">
    <name type="scientific">Guillardia theta (strain CCMP2712)</name>
    <name type="common">Cryptophyte</name>
    <dbReference type="NCBI Taxonomy" id="905079"/>
    <lineage>
        <taxon>Eukaryota</taxon>
        <taxon>Cryptophyceae</taxon>
        <taxon>Pyrenomonadales</taxon>
        <taxon>Geminigeraceae</taxon>
        <taxon>Guillardia</taxon>
    </lineage>
</organism>
<feature type="repeat" description="TPR" evidence="8">
    <location>
        <begin position="319"/>
        <end position="352"/>
    </location>
</feature>
<feature type="region of interest" description="Disordered" evidence="9">
    <location>
        <begin position="22"/>
        <end position="47"/>
    </location>
</feature>
<dbReference type="EMBL" id="JH992965">
    <property type="protein sequence ID" value="EKX55322.1"/>
    <property type="molecule type" value="Genomic_DNA"/>
</dbReference>
<evidence type="ECO:0000313" key="14">
    <source>
        <dbReference type="Proteomes" id="UP000011087"/>
    </source>
</evidence>
<dbReference type="KEGG" id="gtt:GUITHDRAFT_131550"/>
<dbReference type="Proteomes" id="UP000011087">
    <property type="component" value="Unassembled WGS sequence"/>
</dbReference>
<name>L1K433_GUITC</name>
<dbReference type="PANTHER" id="PTHR44998">
    <property type="match status" value="1"/>
</dbReference>
<dbReference type="eggNOG" id="KOG4626">
    <property type="taxonomic scope" value="Eukaryota"/>
</dbReference>
<protein>
    <recommendedName>
        <fullName evidence="3">protein O-GlcNAc transferase</fullName>
        <ecNumber evidence="3">2.4.1.255</ecNumber>
    </recommendedName>
</protein>
<evidence type="ECO:0000256" key="1">
    <source>
        <dbReference type="ARBA" id="ARBA00004922"/>
    </source>
</evidence>
<accession>L1K433</accession>
<dbReference type="PaxDb" id="55529-EKX55322"/>
<dbReference type="RefSeq" id="XP_005842302.1">
    <property type="nucleotide sequence ID" value="XM_005842245.1"/>
</dbReference>
<keyword evidence="14" id="KW-1185">Reference proteome</keyword>
<evidence type="ECO:0000256" key="9">
    <source>
        <dbReference type="SAM" id="MobiDB-lite"/>
    </source>
</evidence>
<feature type="compositionally biased region" description="Low complexity" evidence="9">
    <location>
        <begin position="22"/>
        <end position="43"/>
    </location>
</feature>
<dbReference type="EC" id="2.4.1.255" evidence="3"/>
<keyword evidence="5" id="KW-0808">Transferase</keyword>
<evidence type="ECO:0000256" key="4">
    <source>
        <dbReference type="ARBA" id="ARBA00022676"/>
    </source>
</evidence>
<dbReference type="SMART" id="SM00028">
    <property type="entry name" value="TPR"/>
    <property type="match status" value="2"/>
</dbReference>
<dbReference type="GeneID" id="17311876"/>
<dbReference type="SUPFAM" id="SSF48452">
    <property type="entry name" value="TPR-like"/>
    <property type="match status" value="1"/>
</dbReference>
<reference evidence="14" key="2">
    <citation type="submission" date="2012-11" db="EMBL/GenBank/DDBJ databases">
        <authorList>
            <person name="Kuo A."/>
            <person name="Curtis B.A."/>
            <person name="Tanifuji G."/>
            <person name="Burki F."/>
            <person name="Gruber A."/>
            <person name="Irimia M."/>
            <person name="Maruyama S."/>
            <person name="Arias M.C."/>
            <person name="Ball S.G."/>
            <person name="Gile G.H."/>
            <person name="Hirakawa Y."/>
            <person name="Hopkins J.F."/>
            <person name="Rensing S.A."/>
            <person name="Schmutz J."/>
            <person name="Symeonidi A."/>
            <person name="Elias M."/>
            <person name="Eveleigh R.J."/>
            <person name="Herman E.K."/>
            <person name="Klute M.J."/>
            <person name="Nakayama T."/>
            <person name="Obornik M."/>
            <person name="Reyes-Prieto A."/>
            <person name="Armbrust E.V."/>
            <person name="Aves S.J."/>
            <person name="Beiko R.G."/>
            <person name="Coutinho P."/>
            <person name="Dacks J.B."/>
            <person name="Durnford D.G."/>
            <person name="Fast N.M."/>
            <person name="Green B.R."/>
            <person name="Grisdale C."/>
            <person name="Hempe F."/>
            <person name="Henrissat B."/>
            <person name="Hoppner M.P."/>
            <person name="Ishida K.-I."/>
            <person name="Kim E."/>
            <person name="Koreny L."/>
            <person name="Kroth P.G."/>
            <person name="Liu Y."/>
            <person name="Malik S.-B."/>
            <person name="Maier U.G."/>
            <person name="McRose D."/>
            <person name="Mock T."/>
            <person name="Neilson J.A."/>
            <person name="Onodera N.T."/>
            <person name="Poole A.M."/>
            <person name="Pritham E.J."/>
            <person name="Richards T.A."/>
            <person name="Rocap G."/>
            <person name="Roy S.W."/>
            <person name="Sarai C."/>
            <person name="Schaack S."/>
            <person name="Shirato S."/>
            <person name="Slamovits C.H."/>
            <person name="Spencer D.F."/>
            <person name="Suzuki S."/>
            <person name="Worden A.Z."/>
            <person name="Zauner S."/>
            <person name="Barry K."/>
            <person name="Bell C."/>
            <person name="Bharti A.K."/>
            <person name="Crow J.A."/>
            <person name="Grimwood J."/>
            <person name="Kramer R."/>
            <person name="Lindquist E."/>
            <person name="Lucas S."/>
            <person name="Salamov A."/>
            <person name="McFadden G.I."/>
            <person name="Lane C.E."/>
            <person name="Keeling P.J."/>
            <person name="Gray M.W."/>
            <person name="Grigoriev I.V."/>
            <person name="Archibald J.M."/>
        </authorList>
    </citation>
    <scope>NUCLEOTIDE SEQUENCE</scope>
    <source>
        <strain evidence="14">CCMP2712</strain>
    </source>
</reference>
<evidence type="ECO:0000259" key="11">
    <source>
        <dbReference type="Pfam" id="PF13844"/>
    </source>
</evidence>
<dbReference type="PANTHER" id="PTHR44998:SF1">
    <property type="entry name" value="UDP-N-ACETYLGLUCOSAMINE--PEPTIDE N-ACETYLGLUCOSAMINYLTRANSFERASE 110 KDA SUBUNIT"/>
    <property type="match status" value="1"/>
</dbReference>
<dbReference type="HOGENOM" id="CLU_001721_1_0_1"/>
<keyword evidence="10" id="KW-0732">Signal</keyword>
<dbReference type="Gene3D" id="3.40.50.2000">
    <property type="entry name" value="Glycogen Phosphorylase B"/>
    <property type="match status" value="1"/>
</dbReference>
<reference evidence="13" key="3">
    <citation type="submission" date="2016-03" db="UniProtKB">
        <authorList>
            <consortium name="EnsemblProtists"/>
        </authorList>
    </citation>
    <scope>IDENTIFICATION</scope>
</reference>
<dbReference type="GO" id="GO:0097363">
    <property type="term" value="F:protein O-acetylglucosaminyltransferase activity"/>
    <property type="evidence" value="ECO:0007669"/>
    <property type="project" value="UniProtKB-EC"/>
</dbReference>
<gene>
    <name evidence="12" type="ORF">GUITHDRAFT_131550</name>
</gene>
<evidence type="ECO:0000313" key="13">
    <source>
        <dbReference type="EnsemblProtists" id="EKX55322"/>
    </source>
</evidence>
<evidence type="ECO:0000256" key="5">
    <source>
        <dbReference type="ARBA" id="ARBA00022679"/>
    </source>
</evidence>
<keyword evidence="4" id="KW-0328">Glycosyltransferase</keyword>
<dbReference type="PROSITE" id="PS50005">
    <property type="entry name" value="TPR"/>
    <property type="match status" value="1"/>
</dbReference>
<dbReference type="InterPro" id="IPR011990">
    <property type="entry name" value="TPR-like_helical_dom_sf"/>
</dbReference>
<evidence type="ECO:0000256" key="8">
    <source>
        <dbReference type="PROSITE-ProRule" id="PRU00339"/>
    </source>
</evidence>
<proteinExistence type="inferred from homology"/>
<keyword evidence="6" id="KW-0677">Repeat</keyword>
<keyword evidence="7 8" id="KW-0802">TPR repeat</keyword>
<evidence type="ECO:0000256" key="2">
    <source>
        <dbReference type="ARBA" id="ARBA00005386"/>
    </source>
</evidence>
<reference evidence="12 14" key="1">
    <citation type="journal article" date="2012" name="Nature">
        <title>Algal genomes reveal evolutionary mosaicism and the fate of nucleomorphs.</title>
        <authorList>
            <consortium name="DOE Joint Genome Institute"/>
            <person name="Curtis B.A."/>
            <person name="Tanifuji G."/>
            <person name="Burki F."/>
            <person name="Gruber A."/>
            <person name="Irimia M."/>
            <person name="Maruyama S."/>
            <person name="Arias M.C."/>
            <person name="Ball S.G."/>
            <person name="Gile G.H."/>
            <person name="Hirakawa Y."/>
            <person name="Hopkins J.F."/>
            <person name="Kuo A."/>
            <person name="Rensing S.A."/>
            <person name="Schmutz J."/>
            <person name="Symeonidi A."/>
            <person name="Elias M."/>
            <person name="Eveleigh R.J."/>
            <person name="Herman E.K."/>
            <person name="Klute M.J."/>
            <person name="Nakayama T."/>
            <person name="Obornik M."/>
            <person name="Reyes-Prieto A."/>
            <person name="Armbrust E.V."/>
            <person name="Aves S.J."/>
            <person name="Beiko R.G."/>
            <person name="Coutinho P."/>
            <person name="Dacks J.B."/>
            <person name="Durnford D.G."/>
            <person name="Fast N.M."/>
            <person name="Green B.R."/>
            <person name="Grisdale C.J."/>
            <person name="Hempel F."/>
            <person name="Henrissat B."/>
            <person name="Hoppner M.P."/>
            <person name="Ishida K."/>
            <person name="Kim E."/>
            <person name="Koreny L."/>
            <person name="Kroth P.G."/>
            <person name="Liu Y."/>
            <person name="Malik S.B."/>
            <person name="Maier U.G."/>
            <person name="McRose D."/>
            <person name="Mock T."/>
            <person name="Neilson J.A."/>
            <person name="Onodera N.T."/>
            <person name="Poole A.M."/>
            <person name="Pritham E.J."/>
            <person name="Richards T.A."/>
            <person name="Rocap G."/>
            <person name="Roy S.W."/>
            <person name="Sarai C."/>
            <person name="Schaack S."/>
            <person name="Shirato S."/>
            <person name="Slamovits C.H."/>
            <person name="Spencer D.F."/>
            <person name="Suzuki S."/>
            <person name="Worden A.Z."/>
            <person name="Zauner S."/>
            <person name="Barry K."/>
            <person name="Bell C."/>
            <person name="Bharti A.K."/>
            <person name="Crow J.A."/>
            <person name="Grimwood J."/>
            <person name="Kramer R."/>
            <person name="Lindquist E."/>
            <person name="Lucas S."/>
            <person name="Salamov A."/>
            <person name="McFadden G.I."/>
            <person name="Lane C.E."/>
            <person name="Keeling P.J."/>
            <person name="Gray M.W."/>
            <person name="Grigoriev I.V."/>
            <person name="Archibald J.M."/>
        </authorList>
    </citation>
    <scope>NUCLEOTIDE SEQUENCE</scope>
    <source>
        <strain evidence="12 14">CCMP2712</strain>
    </source>
</reference>
<sequence>MARCLGFLLLLLVLLPPSLHLSPSPSSSSPSSSSPSSSSSGSSDPRFACRKREEAVRLVSRGEVLQGIQLLQSLSSCEHPPLISIQLAQVLRASGREAEANAHLERLLSCPRFQALGFVQVCWREMRMIHAEHARSRVALDTLLEDAPVRTWKRAEEVSAAIHRILGKDEQDPDHRQQSWHLKQALRLNPLWRSDLPSSLCDAHEILAGGSDLYLAYLEPYRCLASQGRVLRAVRVLHAAVAEKPDWAWALNELGAKFGFWQERGRAAVPLRLLEAAVALEPQEGIYVTNLALAHQHAGQLLQALQLSRSAARLLPSHPQVWMQLGRAAEDAEEMEIAVKAYRRASLLDPREEDAFCSWMSLKTSLCSWSGLEQEMEMLQQRMQSRVLTRRTWGGACDQPFRLFPYPVGEQLLLHLARHVVEKERSAIPPDQFLTSSLPQLGSNKRLRVAYMSSDFGSHTVGMLVRGLLDRHDLNRMQLFAANLKTPGDLHEARANKEKWRETMRERFELWVDLELMDDSSAALALQRLKIHVLVDLNGHSKGSRSGILLRRPAPVIVNFLGQVGGGAAGRLSCFPSDKIATPPELTTSFTEKLLFVSPSYLVNDHKRLFPRPFPRVADEDGMLRCGNKTCLTGGGGERKMVLANFGQMYKIDPSLFLLWCDILREDADTILWLLEFPPVASKRIRRRFLSTCRLPPSRLVFSAMLPLHLHVPIKSLADLALDTLLFNGHSTGLDTLWAGVPIVTVPGDRMHRRAGASMAHAAGATVWLARNERDYLELARRCLRQMRRGGPAAAAARSFRISVSSSRLFDMPGWTRRYEASLRMLWEMRRGKGNRAFNVIADVLYSLSDLPSFPIHDANAPSS</sequence>
<evidence type="ECO:0000256" key="3">
    <source>
        <dbReference type="ARBA" id="ARBA00011970"/>
    </source>
</evidence>